<dbReference type="EC" id="4.2.1.1" evidence="2"/>
<evidence type="ECO:0000256" key="9">
    <source>
        <dbReference type="SAM" id="MobiDB-lite"/>
    </source>
</evidence>
<dbReference type="PANTHER" id="PTHR11002:SF76">
    <property type="entry name" value="CARBONIC ANHYDRASE"/>
    <property type="match status" value="1"/>
</dbReference>
<gene>
    <name evidence="10" type="ORF">Sxan_06160</name>
</gene>
<dbReference type="RefSeq" id="WP_157853051.1">
    <property type="nucleotide sequence ID" value="NZ_BNEE01000004.1"/>
</dbReference>
<evidence type="ECO:0000313" key="11">
    <source>
        <dbReference type="Proteomes" id="UP000600026"/>
    </source>
</evidence>
<dbReference type="InterPro" id="IPR001765">
    <property type="entry name" value="Carbonic_anhydrase"/>
</dbReference>
<comment type="similarity">
    <text evidence="1">Belongs to the beta-class carbonic anhydrase family.</text>
</comment>
<comment type="function">
    <text evidence="6">Catalyzes the reversible hydration of carbon dioxide to form bicarbonate.</text>
</comment>
<evidence type="ECO:0000256" key="5">
    <source>
        <dbReference type="ARBA" id="ARBA00023239"/>
    </source>
</evidence>
<keyword evidence="5" id="KW-0456">Lyase</keyword>
<protein>
    <recommendedName>
        <fullName evidence="2">carbonic anhydrase</fullName>
        <ecNumber evidence="2">4.2.1.1</ecNumber>
    </recommendedName>
</protein>
<comment type="caution">
    <text evidence="10">The sequence shown here is derived from an EMBL/GenBank/DDBJ whole genome shotgun (WGS) entry which is preliminary data.</text>
</comment>
<evidence type="ECO:0000256" key="6">
    <source>
        <dbReference type="ARBA" id="ARBA00024993"/>
    </source>
</evidence>
<accession>A0A919LDD8</accession>
<feature type="binding site" evidence="8">
    <location>
        <position position="99"/>
    </location>
    <ligand>
        <name>Zn(2+)</name>
        <dbReference type="ChEBI" id="CHEBI:29105"/>
    </ligand>
</feature>
<dbReference type="Proteomes" id="UP000600026">
    <property type="component" value="Unassembled WGS sequence"/>
</dbReference>
<evidence type="ECO:0000256" key="1">
    <source>
        <dbReference type="ARBA" id="ARBA00006217"/>
    </source>
</evidence>
<evidence type="ECO:0000256" key="7">
    <source>
        <dbReference type="ARBA" id="ARBA00048348"/>
    </source>
</evidence>
<comment type="cofactor">
    <cofactor evidence="8">
        <name>Zn(2+)</name>
        <dbReference type="ChEBI" id="CHEBI:29105"/>
    </cofactor>
    <text evidence="8">Binds 1 zinc ion per subunit.</text>
</comment>
<dbReference type="EMBL" id="BNEE01000004">
    <property type="protein sequence ID" value="GHI83252.1"/>
    <property type="molecule type" value="Genomic_DNA"/>
</dbReference>
<evidence type="ECO:0000256" key="3">
    <source>
        <dbReference type="ARBA" id="ARBA00022723"/>
    </source>
</evidence>
<dbReference type="PANTHER" id="PTHR11002">
    <property type="entry name" value="CARBONIC ANHYDRASE"/>
    <property type="match status" value="1"/>
</dbReference>
<feature type="region of interest" description="Disordered" evidence="9">
    <location>
        <begin position="1"/>
        <end position="29"/>
    </location>
</feature>
<name>A0A919LDD8_9ACTN</name>
<dbReference type="Pfam" id="PF00484">
    <property type="entry name" value="Pro_CA"/>
    <property type="match status" value="1"/>
</dbReference>
<dbReference type="Gene3D" id="3.40.1050.10">
    <property type="entry name" value="Carbonic anhydrase"/>
    <property type="match status" value="1"/>
</dbReference>
<evidence type="ECO:0000256" key="8">
    <source>
        <dbReference type="PIRSR" id="PIRSR601765-1"/>
    </source>
</evidence>
<organism evidence="10 11">
    <name type="scientific">Streptomyces xanthophaeus</name>
    <dbReference type="NCBI Taxonomy" id="67385"/>
    <lineage>
        <taxon>Bacteria</taxon>
        <taxon>Bacillati</taxon>
        <taxon>Actinomycetota</taxon>
        <taxon>Actinomycetes</taxon>
        <taxon>Kitasatosporales</taxon>
        <taxon>Streptomycetaceae</taxon>
        <taxon>Streptomyces</taxon>
    </lineage>
</organism>
<dbReference type="GO" id="GO:0008270">
    <property type="term" value="F:zinc ion binding"/>
    <property type="evidence" value="ECO:0007669"/>
    <property type="project" value="InterPro"/>
</dbReference>
<reference evidence="10" key="1">
    <citation type="submission" date="2020-09" db="EMBL/GenBank/DDBJ databases">
        <title>Whole genome shotgun sequence of Streptomyces xanthophaeus NBRC 12829.</title>
        <authorList>
            <person name="Komaki H."/>
            <person name="Tamura T."/>
        </authorList>
    </citation>
    <scope>NUCLEOTIDE SEQUENCE</scope>
    <source>
        <strain evidence="10">NBRC 12829</strain>
    </source>
</reference>
<evidence type="ECO:0000313" key="10">
    <source>
        <dbReference type="EMBL" id="GHI83252.1"/>
    </source>
</evidence>
<evidence type="ECO:0000256" key="4">
    <source>
        <dbReference type="ARBA" id="ARBA00022833"/>
    </source>
</evidence>
<dbReference type="AlphaFoldDB" id="A0A919LDD8"/>
<dbReference type="SUPFAM" id="SSF53056">
    <property type="entry name" value="beta-carbonic anhydrase, cab"/>
    <property type="match status" value="1"/>
</dbReference>
<comment type="catalytic activity">
    <reaction evidence="7">
        <text>hydrogencarbonate + H(+) = CO2 + H2O</text>
        <dbReference type="Rhea" id="RHEA:10748"/>
        <dbReference type="ChEBI" id="CHEBI:15377"/>
        <dbReference type="ChEBI" id="CHEBI:15378"/>
        <dbReference type="ChEBI" id="CHEBI:16526"/>
        <dbReference type="ChEBI" id="CHEBI:17544"/>
        <dbReference type="EC" id="4.2.1.1"/>
    </reaction>
</comment>
<keyword evidence="4 8" id="KW-0862">Zinc</keyword>
<keyword evidence="11" id="KW-1185">Reference proteome</keyword>
<dbReference type="GO" id="GO:0004089">
    <property type="term" value="F:carbonate dehydratase activity"/>
    <property type="evidence" value="ECO:0007669"/>
    <property type="project" value="UniProtKB-EC"/>
</dbReference>
<dbReference type="InterPro" id="IPR036874">
    <property type="entry name" value="Carbonic_anhydrase_sf"/>
</dbReference>
<keyword evidence="3 8" id="KW-0479">Metal-binding</keyword>
<proteinExistence type="inferred from homology"/>
<feature type="binding site" evidence="8">
    <location>
        <position position="39"/>
    </location>
    <ligand>
        <name>Zn(2+)</name>
        <dbReference type="ChEBI" id="CHEBI:29105"/>
    </ligand>
</feature>
<dbReference type="OrthoDB" id="4230420at2"/>
<evidence type="ECO:0000256" key="2">
    <source>
        <dbReference type="ARBA" id="ARBA00012925"/>
    </source>
</evidence>
<feature type="binding site" evidence="8">
    <location>
        <position position="102"/>
    </location>
    <ligand>
        <name>Zn(2+)</name>
        <dbReference type="ChEBI" id="CHEBI:29105"/>
    </ligand>
</feature>
<feature type="binding site" evidence="8">
    <location>
        <position position="41"/>
    </location>
    <ligand>
        <name>Zn(2+)</name>
        <dbReference type="ChEBI" id="CHEBI:29105"/>
    </ligand>
</feature>
<sequence>MRPLATNHPRHASARVAHQHGNTHRTPPEPVRQALFITCTDAQVITARVAVLQPDRLFELSNIGNVVPPYQPNVVSGEIATIEHILTERNIRDVVVCGHSGCSAVAALLDRSSGSVSPAMRRWIAVARSRKASQEAAGTLAEGALDGRSWDRAARAHLLTQFAHLAEYPSIQRLRAGQLRLHAWFYNATNGVVDVYQPRDGSFRPLIAKPTRGS</sequence>
<dbReference type="SMART" id="SM00947">
    <property type="entry name" value="Pro_CA"/>
    <property type="match status" value="1"/>
</dbReference>
<feature type="compositionally biased region" description="Basic residues" evidence="9">
    <location>
        <begin position="8"/>
        <end position="23"/>
    </location>
</feature>